<sequence length="76" mass="8252">MEDRRLLVSVLKRLNENQIALGAAVEELSKWIGERGSNDVVENVQATLATLDENQGFLTLALISLASGTDSNARPE</sequence>
<protein>
    <submittedName>
        <fullName evidence="1">Uncharacterized protein</fullName>
    </submittedName>
</protein>
<proteinExistence type="predicted"/>
<evidence type="ECO:0000313" key="1">
    <source>
        <dbReference type="EMBL" id="SBW82831.1"/>
    </source>
</evidence>
<accession>A0A1D3K3M2</accession>
<dbReference type="AlphaFoldDB" id="A0A1D3K3M2"/>
<reference evidence="2" key="1">
    <citation type="submission" date="2016-07" db="EMBL/GenBank/DDBJ databases">
        <authorList>
            <person name="Florea S."/>
            <person name="Webb J.S."/>
            <person name="Jaromczyk J."/>
            <person name="Schardl C.L."/>
        </authorList>
    </citation>
    <scope>NUCLEOTIDE SEQUENCE [LARGE SCALE GENOMIC DNA]</scope>
    <source>
        <strain evidence="2">1YdBTEX2</strain>
    </source>
</reference>
<gene>
    <name evidence="1" type="ORF">PVE_R1G4950</name>
</gene>
<dbReference type="RefSeq" id="WP_081610121.1">
    <property type="nucleotide sequence ID" value="NZ_AOUH01000015.1"/>
</dbReference>
<organism evidence="1 2">
    <name type="scientific">Pseudomonas veronii 1YdBTEX2</name>
    <dbReference type="NCBI Taxonomy" id="1295141"/>
    <lineage>
        <taxon>Bacteria</taxon>
        <taxon>Pseudomonadati</taxon>
        <taxon>Pseudomonadota</taxon>
        <taxon>Gammaproteobacteria</taxon>
        <taxon>Pseudomonadales</taxon>
        <taxon>Pseudomonadaceae</taxon>
        <taxon>Pseudomonas</taxon>
    </lineage>
</organism>
<name>A0A1D3K3M2_PSEVE</name>
<dbReference type="EMBL" id="LT599583">
    <property type="protein sequence ID" value="SBW82831.1"/>
    <property type="molecule type" value="Genomic_DNA"/>
</dbReference>
<dbReference type="GeneID" id="66763311"/>
<dbReference type="Proteomes" id="UP000245431">
    <property type="component" value="Chromosome PVE_r1"/>
</dbReference>
<evidence type="ECO:0000313" key="2">
    <source>
        <dbReference type="Proteomes" id="UP000245431"/>
    </source>
</evidence>